<proteinExistence type="predicted"/>
<dbReference type="AlphaFoldDB" id="A0A914IFP2"/>
<organism evidence="2 3">
    <name type="scientific">Globodera rostochiensis</name>
    <name type="common">Golden nematode worm</name>
    <name type="synonym">Heterodera rostochiensis</name>
    <dbReference type="NCBI Taxonomy" id="31243"/>
    <lineage>
        <taxon>Eukaryota</taxon>
        <taxon>Metazoa</taxon>
        <taxon>Ecdysozoa</taxon>
        <taxon>Nematoda</taxon>
        <taxon>Chromadorea</taxon>
        <taxon>Rhabditida</taxon>
        <taxon>Tylenchina</taxon>
        <taxon>Tylenchomorpha</taxon>
        <taxon>Tylenchoidea</taxon>
        <taxon>Heteroderidae</taxon>
        <taxon>Heteroderinae</taxon>
        <taxon>Globodera</taxon>
    </lineage>
</organism>
<evidence type="ECO:0000313" key="3">
    <source>
        <dbReference type="WBParaSite" id="Gr19_v10_g9810.t1"/>
    </source>
</evidence>
<reference evidence="3" key="1">
    <citation type="submission" date="2022-11" db="UniProtKB">
        <authorList>
            <consortium name="WormBaseParasite"/>
        </authorList>
    </citation>
    <scope>IDENTIFICATION</scope>
</reference>
<accession>A0A914IFP2</accession>
<feature type="region of interest" description="Disordered" evidence="1">
    <location>
        <begin position="53"/>
        <end position="90"/>
    </location>
</feature>
<dbReference type="Proteomes" id="UP000887572">
    <property type="component" value="Unplaced"/>
</dbReference>
<evidence type="ECO:0000313" key="2">
    <source>
        <dbReference type="Proteomes" id="UP000887572"/>
    </source>
</evidence>
<feature type="compositionally biased region" description="Low complexity" evidence="1">
    <location>
        <begin position="64"/>
        <end position="90"/>
    </location>
</feature>
<sequence length="127" mass="13888">MVQLQFGFEYRYVRVCDGMMLNNKRAQLINEVDALKGMTSVRKLKQLEHAEIKRMQREQKQTTQKISSGHHQQQKQSASSATNAGRTDGRAAAAAGSGLATCSVASSVIVPVELVVDEISNLLCPPT</sequence>
<name>A0A914IFP2_GLORO</name>
<dbReference type="WBParaSite" id="Gr19_v10_g9810.t1">
    <property type="protein sequence ID" value="Gr19_v10_g9810.t1"/>
    <property type="gene ID" value="Gr19_v10_g9810"/>
</dbReference>
<evidence type="ECO:0000256" key="1">
    <source>
        <dbReference type="SAM" id="MobiDB-lite"/>
    </source>
</evidence>
<keyword evidence="2" id="KW-1185">Reference proteome</keyword>
<protein>
    <submittedName>
        <fullName evidence="3">Uncharacterized protein</fullName>
    </submittedName>
</protein>